<name>A0A8J2UFJ9_9BACT</name>
<proteinExistence type="predicted"/>
<evidence type="ECO:0000313" key="1">
    <source>
        <dbReference type="EMBL" id="GGB10611.1"/>
    </source>
</evidence>
<accession>A0A8J2UFJ9</accession>
<gene>
    <name evidence="1" type="primary">yiaL</name>
    <name evidence="1" type="ORF">GCM10011511_37750</name>
</gene>
<dbReference type="InterPro" id="IPR037012">
    <property type="entry name" value="NanQ/TabA/YiaL_sf"/>
</dbReference>
<dbReference type="PANTHER" id="PTHR34986">
    <property type="entry name" value="EVOLVED BETA-GALACTOSIDASE SUBUNIT BETA"/>
    <property type="match status" value="1"/>
</dbReference>
<dbReference type="RefSeq" id="WP_188934582.1">
    <property type="nucleotide sequence ID" value="NZ_BMJC01000004.1"/>
</dbReference>
<dbReference type="Gene3D" id="2.60.120.370">
    <property type="entry name" value="YhcH/YjgK/YiaL"/>
    <property type="match status" value="1"/>
</dbReference>
<keyword evidence="2" id="KW-1185">Reference proteome</keyword>
<dbReference type="AlphaFoldDB" id="A0A8J2UFJ9"/>
<dbReference type="NCBIfam" id="TIGR00022">
    <property type="entry name" value="YhcH/YjgK/YiaL family protein"/>
    <property type="match status" value="1"/>
</dbReference>
<protein>
    <recommendedName>
        <fullName evidence="3">YhcH/YjgK/YiaL family protein</fullName>
    </recommendedName>
</protein>
<dbReference type="SUPFAM" id="SSF51197">
    <property type="entry name" value="Clavaminate synthase-like"/>
    <property type="match status" value="1"/>
</dbReference>
<dbReference type="InterPro" id="IPR004375">
    <property type="entry name" value="NanQ/TabA/YiaL"/>
</dbReference>
<dbReference type="GO" id="GO:0005829">
    <property type="term" value="C:cytosol"/>
    <property type="evidence" value="ECO:0007669"/>
    <property type="project" value="TreeGrafter"/>
</dbReference>
<organism evidence="1 2">
    <name type="scientific">Puia dinghuensis</name>
    <dbReference type="NCBI Taxonomy" id="1792502"/>
    <lineage>
        <taxon>Bacteria</taxon>
        <taxon>Pseudomonadati</taxon>
        <taxon>Bacteroidota</taxon>
        <taxon>Chitinophagia</taxon>
        <taxon>Chitinophagales</taxon>
        <taxon>Chitinophagaceae</taxon>
        <taxon>Puia</taxon>
    </lineage>
</organism>
<reference evidence="1" key="1">
    <citation type="journal article" date="2014" name="Int. J. Syst. Evol. Microbiol.">
        <title>Complete genome sequence of Corynebacterium casei LMG S-19264T (=DSM 44701T), isolated from a smear-ripened cheese.</title>
        <authorList>
            <consortium name="US DOE Joint Genome Institute (JGI-PGF)"/>
            <person name="Walter F."/>
            <person name="Albersmeier A."/>
            <person name="Kalinowski J."/>
            <person name="Ruckert C."/>
        </authorList>
    </citation>
    <scope>NUCLEOTIDE SEQUENCE</scope>
    <source>
        <strain evidence="1">CGMCC 1.15448</strain>
    </source>
</reference>
<evidence type="ECO:0000313" key="2">
    <source>
        <dbReference type="Proteomes" id="UP000607559"/>
    </source>
</evidence>
<dbReference type="PANTHER" id="PTHR34986:SF1">
    <property type="entry name" value="PROTEIN YIAL"/>
    <property type="match status" value="1"/>
</dbReference>
<reference evidence="1" key="2">
    <citation type="submission" date="2020-09" db="EMBL/GenBank/DDBJ databases">
        <authorList>
            <person name="Sun Q."/>
            <person name="Zhou Y."/>
        </authorList>
    </citation>
    <scope>NUCLEOTIDE SEQUENCE</scope>
    <source>
        <strain evidence="1">CGMCC 1.15448</strain>
    </source>
</reference>
<dbReference type="Proteomes" id="UP000607559">
    <property type="component" value="Unassembled WGS sequence"/>
</dbReference>
<comment type="caution">
    <text evidence="1">The sequence shown here is derived from an EMBL/GenBank/DDBJ whole genome shotgun (WGS) entry which is preliminary data.</text>
</comment>
<sequence>MITSTLSQLHWYKIISPNFEKAIQHVLSTELSALETGKYPIEGENVYMIVNEYTTKPATECDPESHRDYADIQIMLSGMECFGYAPLTGQPATTPYNEEKDVAFYTIATEDLSYITLKPGEFIIFFPSDIHQPEVYTHQPDLVRKVVVKVAL</sequence>
<dbReference type="Pfam" id="PF04074">
    <property type="entry name" value="DUF386"/>
    <property type="match status" value="1"/>
</dbReference>
<dbReference type="EMBL" id="BMJC01000004">
    <property type="protein sequence ID" value="GGB10611.1"/>
    <property type="molecule type" value="Genomic_DNA"/>
</dbReference>
<evidence type="ECO:0008006" key="3">
    <source>
        <dbReference type="Google" id="ProtNLM"/>
    </source>
</evidence>